<dbReference type="GO" id="GO:0016020">
    <property type="term" value="C:membrane"/>
    <property type="evidence" value="ECO:0007669"/>
    <property type="project" value="UniProtKB-SubCell"/>
</dbReference>
<organism evidence="6">
    <name type="scientific">Lotharella oceanica</name>
    <dbReference type="NCBI Taxonomy" id="641309"/>
    <lineage>
        <taxon>Eukaryota</taxon>
        <taxon>Sar</taxon>
        <taxon>Rhizaria</taxon>
        <taxon>Cercozoa</taxon>
        <taxon>Chlorarachniophyceae</taxon>
        <taxon>Lotharella</taxon>
    </lineage>
</organism>
<evidence type="ECO:0000313" key="6">
    <source>
        <dbReference type="EMBL" id="CAD9773609.1"/>
    </source>
</evidence>
<evidence type="ECO:0000256" key="5">
    <source>
        <dbReference type="SAM" id="Phobius"/>
    </source>
</evidence>
<keyword evidence="2 5" id="KW-0812">Transmembrane</keyword>
<reference evidence="6" key="1">
    <citation type="submission" date="2021-01" db="EMBL/GenBank/DDBJ databases">
        <authorList>
            <person name="Corre E."/>
            <person name="Pelletier E."/>
            <person name="Niang G."/>
            <person name="Scheremetjew M."/>
            <person name="Finn R."/>
            <person name="Kale V."/>
            <person name="Holt S."/>
            <person name="Cochrane G."/>
            <person name="Meng A."/>
            <person name="Brown T."/>
            <person name="Cohen L."/>
        </authorList>
    </citation>
    <scope>NUCLEOTIDE SEQUENCE</scope>
    <source>
        <strain evidence="6">CCMP622</strain>
    </source>
</reference>
<keyword evidence="3 5" id="KW-1133">Transmembrane helix</keyword>
<keyword evidence="4 5" id="KW-0472">Membrane</keyword>
<dbReference type="InterPro" id="IPR001129">
    <property type="entry name" value="Membr-assoc_MAPEG"/>
</dbReference>
<evidence type="ECO:0000256" key="2">
    <source>
        <dbReference type="ARBA" id="ARBA00022692"/>
    </source>
</evidence>
<evidence type="ECO:0000256" key="4">
    <source>
        <dbReference type="ARBA" id="ARBA00023136"/>
    </source>
</evidence>
<protein>
    <recommendedName>
        <fullName evidence="7">Microsomal glutathione S-transferase 3</fullName>
    </recommendedName>
</protein>
<accession>A0A7S2TYJ8</accession>
<dbReference type="SUPFAM" id="SSF161084">
    <property type="entry name" value="MAPEG domain-like"/>
    <property type="match status" value="1"/>
</dbReference>
<gene>
    <name evidence="6" type="ORF">LSP00402_LOCUS17601</name>
</gene>
<feature type="transmembrane region" description="Helical" evidence="5">
    <location>
        <begin position="15"/>
        <end position="35"/>
    </location>
</feature>
<comment type="subcellular location">
    <subcellularLocation>
        <location evidence="1">Membrane</location>
    </subcellularLocation>
</comment>
<dbReference type="AlphaFoldDB" id="A0A7S2TYJ8"/>
<name>A0A7S2TYJ8_9EUKA</name>
<evidence type="ECO:0008006" key="7">
    <source>
        <dbReference type="Google" id="ProtNLM"/>
    </source>
</evidence>
<evidence type="ECO:0000256" key="3">
    <source>
        <dbReference type="ARBA" id="ARBA00022989"/>
    </source>
</evidence>
<dbReference type="InterPro" id="IPR023352">
    <property type="entry name" value="MAPEG-like_dom_sf"/>
</dbReference>
<sequence length="151" mass="17348">MGSDVKYLGPACVTFVYLGMYYVFMLNAGVTKRLIEREYKAKDKKFDRYFGQDRRMLRADRIHLNTLEHMVPFLGMMWLHAVYVDDVQKATIAGIIGTCARALYPFLLGSRKEGLGHTNTKRVYPSTMPQYAVMIYLTQGVARRFISLSMA</sequence>
<proteinExistence type="predicted"/>
<evidence type="ECO:0000256" key="1">
    <source>
        <dbReference type="ARBA" id="ARBA00004370"/>
    </source>
</evidence>
<dbReference type="Pfam" id="PF01124">
    <property type="entry name" value="MAPEG"/>
    <property type="match status" value="1"/>
</dbReference>
<dbReference type="EMBL" id="HBHP01028420">
    <property type="protein sequence ID" value="CAD9773609.1"/>
    <property type="molecule type" value="Transcribed_RNA"/>
</dbReference>
<dbReference type="Gene3D" id="1.20.120.550">
    <property type="entry name" value="Membrane associated eicosanoid/glutathione metabolism-like domain"/>
    <property type="match status" value="1"/>
</dbReference>